<reference evidence="4 5" key="1">
    <citation type="submission" date="2013-08" db="EMBL/GenBank/DDBJ databases">
        <title>The genome sequence of Skermanella stibiiresistens.</title>
        <authorList>
            <person name="Zhu W."/>
            <person name="Wang G."/>
        </authorList>
    </citation>
    <scope>NUCLEOTIDE SEQUENCE [LARGE SCALE GENOMIC DNA]</scope>
    <source>
        <strain evidence="4 5">SB22</strain>
    </source>
</reference>
<dbReference type="PANTHER" id="PTHR22946">
    <property type="entry name" value="DIENELACTONE HYDROLASE DOMAIN-CONTAINING PROTEIN-RELATED"/>
    <property type="match status" value="1"/>
</dbReference>
<evidence type="ECO:0000259" key="3">
    <source>
        <dbReference type="Pfam" id="PF12697"/>
    </source>
</evidence>
<evidence type="ECO:0000256" key="2">
    <source>
        <dbReference type="ARBA" id="ARBA00038115"/>
    </source>
</evidence>
<gene>
    <name evidence="4" type="ORF">N825_25640</name>
</gene>
<accession>W9GW96</accession>
<dbReference type="PATRIC" id="fig|1385369.3.peg.6254"/>
<dbReference type="InterPro" id="IPR029058">
    <property type="entry name" value="AB_hydrolase_fold"/>
</dbReference>
<evidence type="ECO:0000313" key="5">
    <source>
        <dbReference type="Proteomes" id="UP000019486"/>
    </source>
</evidence>
<dbReference type="InterPro" id="IPR000073">
    <property type="entry name" value="AB_hydrolase_1"/>
</dbReference>
<proteinExistence type="inferred from homology"/>
<dbReference type="EMBL" id="AVFL01000037">
    <property type="protein sequence ID" value="EWY36707.1"/>
    <property type="molecule type" value="Genomic_DNA"/>
</dbReference>
<dbReference type="RefSeq" id="WP_037460134.1">
    <property type="nucleotide sequence ID" value="NZ_AVFL01000037.1"/>
</dbReference>
<dbReference type="GO" id="GO:0006508">
    <property type="term" value="P:proteolysis"/>
    <property type="evidence" value="ECO:0007669"/>
    <property type="project" value="InterPro"/>
</dbReference>
<keyword evidence="5" id="KW-1185">Reference proteome</keyword>
<name>W9GW96_9PROT</name>
<dbReference type="Gene3D" id="3.40.50.1820">
    <property type="entry name" value="alpha/beta hydrolase"/>
    <property type="match status" value="1"/>
</dbReference>
<sequence length="255" mass="27980">MTTTDETIDIPVGPDRIAGTFVTPETRLPAALLVHGWGGTQEQYLARAREIAALGCVCLTIDLRGHGRTEGQYETVTREDNLNDLLAAYDRLASHPAVDPHSIAVVGSSYGGYLATIVSSLRPVRWLALRAPALYRDEDWMMPKRKLDKAEIDAYRRTRVTPDRNRALAACAEFTGDALVVECECDTIVPHPVITNYRAAFDKVHSLTYRVIKGADHGLSDNAAQQAYTTLLVTWAAEMIVGSRKNDASAPVTGW</sequence>
<organism evidence="4 5">
    <name type="scientific">Skermanella stibiiresistens SB22</name>
    <dbReference type="NCBI Taxonomy" id="1385369"/>
    <lineage>
        <taxon>Bacteria</taxon>
        <taxon>Pseudomonadati</taxon>
        <taxon>Pseudomonadota</taxon>
        <taxon>Alphaproteobacteria</taxon>
        <taxon>Rhodospirillales</taxon>
        <taxon>Azospirillaceae</taxon>
        <taxon>Skermanella</taxon>
    </lineage>
</organism>
<comment type="caution">
    <text evidence="4">The sequence shown here is derived from an EMBL/GenBank/DDBJ whole genome shotgun (WGS) entry which is preliminary data.</text>
</comment>
<dbReference type="PANTHER" id="PTHR22946:SF5">
    <property type="entry name" value="PEPTIDASE S9 PROLYL OLIGOPEPTIDASE CATALYTIC DOMAIN-CONTAINING PROTEIN"/>
    <property type="match status" value="1"/>
</dbReference>
<dbReference type="GO" id="GO:0004252">
    <property type="term" value="F:serine-type endopeptidase activity"/>
    <property type="evidence" value="ECO:0007669"/>
    <property type="project" value="InterPro"/>
</dbReference>
<dbReference type="Proteomes" id="UP000019486">
    <property type="component" value="Unassembled WGS sequence"/>
</dbReference>
<dbReference type="PROSITE" id="PS00708">
    <property type="entry name" value="PRO_ENDOPEP_SER"/>
    <property type="match status" value="1"/>
</dbReference>
<dbReference type="InterPro" id="IPR002471">
    <property type="entry name" value="Pept_S9_AS"/>
</dbReference>
<evidence type="ECO:0000256" key="1">
    <source>
        <dbReference type="ARBA" id="ARBA00022801"/>
    </source>
</evidence>
<dbReference type="SUPFAM" id="SSF53474">
    <property type="entry name" value="alpha/beta-Hydrolases"/>
    <property type="match status" value="1"/>
</dbReference>
<keyword evidence="1" id="KW-0378">Hydrolase</keyword>
<protein>
    <submittedName>
        <fullName evidence="4">Permease</fullName>
    </submittedName>
</protein>
<dbReference type="AlphaFoldDB" id="W9GW96"/>
<evidence type="ECO:0000313" key="4">
    <source>
        <dbReference type="EMBL" id="EWY36707.1"/>
    </source>
</evidence>
<dbReference type="OrthoDB" id="249225at2"/>
<dbReference type="InterPro" id="IPR050261">
    <property type="entry name" value="FrsA_esterase"/>
</dbReference>
<comment type="similarity">
    <text evidence="2">Belongs to the AB hydrolase superfamily. FUS2 hydrolase family.</text>
</comment>
<feature type="domain" description="AB hydrolase-1" evidence="3">
    <location>
        <begin position="32"/>
        <end position="221"/>
    </location>
</feature>
<dbReference type="STRING" id="1385369.N825_25640"/>
<dbReference type="Pfam" id="PF12697">
    <property type="entry name" value="Abhydrolase_6"/>
    <property type="match status" value="1"/>
</dbReference>